<evidence type="ECO:0000256" key="3">
    <source>
        <dbReference type="ARBA" id="ARBA00022723"/>
    </source>
</evidence>
<dbReference type="SUPFAM" id="SSF55347">
    <property type="entry name" value="Glyceraldehyde-3-phosphate dehydrogenase-like, C-terminal domain"/>
    <property type="match status" value="1"/>
</dbReference>
<dbReference type="HAMAP" id="MF_00183">
    <property type="entry name" value="DXP_reductoisom"/>
    <property type="match status" value="1"/>
</dbReference>
<feature type="binding site" evidence="9">
    <location>
        <position position="17"/>
    </location>
    <ligand>
        <name>NADPH</name>
        <dbReference type="ChEBI" id="CHEBI:57783"/>
    </ligand>
</feature>
<evidence type="ECO:0000256" key="5">
    <source>
        <dbReference type="ARBA" id="ARBA00023002"/>
    </source>
</evidence>
<dbReference type="GO" id="GO:0051484">
    <property type="term" value="P:isopentenyl diphosphate biosynthetic process, methylerythritol 4-phosphate pathway involved in terpenoid biosynthetic process"/>
    <property type="evidence" value="ECO:0007669"/>
    <property type="project" value="TreeGrafter"/>
</dbReference>
<feature type="binding site" evidence="9">
    <location>
        <position position="154"/>
    </location>
    <ligand>
        <name>Mn(2+)</name>
        <dbReference type="ChEBI" id="CHEBI:29035"/>
    </ligand>
</feature>
<evidence type="ECO:0000259" key="11">
    <source>
        <dbReference type="Pfam" id="PF08436"/>
    </source>
</evidence>
<dbReference type="PATRIC" id="fig|1544416.3.peg.482"/>
<comment type="caution">
    <text evidence="9">Lacks conserved residue(s) required for the propagation of feature annotation.</text>
</comment>
<feature type="binding site" evidence="9">
    <location>
        <position position="216"/>
    </location>
    <ligand>
        <name>1-deoxy-D-xylulose 5-phosphate</name>
        <dbReference type="ChEBI" id="CHEBI:57792"/>
    </ligand>
</feature>
<evidence type="ECO:0000256" key="9">
    <source>
        <dbReference type="HAMAP-Rule" id="MF_00183"/>
    </source>
</evidence>
<keyword evidence="5 9" id="KW-0560">Oxidoreductase</keyword>
<comment type="caution">
    <text evidence="13">The sequence shown here is derived from an EMBL/GenBank/DDBJ whole genome shotgun (WGS) entry which is preliminary data.</text>
</comment>
<keyword evidence="13" id="KW-0413">Isomerase</keyword>
<dbReference type="PIRSF" id="PIRSF006205">
    <property type="entry name" value="Dxp_reductismrs"/>
    <property type="match status" value="1"/>
</dbReference>
<keyword evidence="14" id="KW-1185">Reference proteome</keyword>
<keyword evidence="7 9" id="KW-0414">Isoprene biosynthesis</keyword>
<feature type="domain" description="DXP reductoisomerase C-terminal" evidence="12">
    <location>
        <begin position="266"/>
        <end position="383"/>
    </location>
</feature>
<keyword evidence="3 9" id="KW-0479">Metal-binding</keyword>
<dbReference type="Proteomes" id="UP000050517">
    <property type="component" value="Unassembled WGS sequence"/>
</dbReference>
<dbReference type="InterPro" id="IPR026877">
    <property type="entry name" value="DXPR_C"/>
</dbReference>
<dbReference type="EC" id="1.1.1.267" evidence="9"/>
<comment type="similarity">
    <text evidence="2 9">Belongs to the DXR family.</text>
</comment>
<dbReference type="SUPFAM" id="SSF51735">
    <property type="entry name" value="NAD(P)-binding Rossmann-fold domains"/>
    <property type="match status" value="1"/>
</dbReference>
<evidence type="ECO:0000256" key="2">
    <source>
        <dbReference type="ARBA" id="ARBA00006825"/>
    </source>
</evidence>
<gene>
    <name evidence="9 13" type="primary">dxr</name>
    <name evidence="13" type="ORF">Cocul_00479</name>
</gene>
<dbReference type="GO" id="GO:0030604">
    <property type="term" value="F:1-deoxy-D-xylulose-5-phosphate reductoisomerase activity"/>
    <property type="evidence" value="ECO:0007669"/>
    <property type="project" value="UniProtKB-UniRule"/>
</dbReference>
<keyword evidence="9" id="KW-0460">Magnesium</keyword>
<evidence type="ECO:0000256" key="4">
    <source>
        <dbReference type="ARBA" id="ARBA00022857"/>
    </source>
</evidence>
<proteinExistence type="inferred from homology"/>
<feature type="binding site" evidence="9">
    <location>
        <position position="180"/>
    </location>
    <ligand>
        <name>1-deoxy-D-xylulose 5-phosphate</name>
        <dbReference type="ChEBI" id="CHEBI:57792"/>
    </ligand>
</feature>
<comment type="function">
    <text evidence="9">Catalyzes the NADPH-dependent rearrangement and reduction of 1-deoxy-D-xylulose-5-phosphate (DXP) to 2-C-methyl-D-erythritol 4-phosphate (MEP).</text>
</comment>
<feature type="binding site" evidence="9">
    <location>
        <position position="130"/>
    </location>
    <ligand>
        <name>NADPH</name>
        <dbReference type="ChEBI" id="CHEBI:57783"/>
    </ligand>
</feature>
<keyword evidence="6 9" id="KW-0464">Manganese</keyword>
<feature type="binding site" evidence="9">
    <location>
        <position position="156"/>
    </location>
    <ligand>
        <name>Mn(2+)</name>
        <dbReference type="ChEBI" id="CHEBI:29035"/>
    </ligand>
</feature>
<dbReference type="PANTHER" id="PTHR30525:SF0">
    <property type="entry name" value="1-DEOXY-D-XYLULOSE 5-PHOSPHATE REDUCTOISOMERASE, CHLOROPLASTIC"/>
    <property type="match status" value="1"/>
</dbReference>
<dbReference type="Pfam" id="PF08436">
    <property type="entry name" value="DXP_redisom_C"/>
    <property type="match status" value="1"/>
</dbReference>
<dbReference type="EMBL" id="LKST01000001">
    <property type="protein sequence ID" value="KQB85340.1"/>
    <property type="molecule type" value="Genomic_DNA"/>
</dbReference>
<dbReference type="Gene3D" id="1.10.1740.10">
    <property type="match status" value="1"/>
</dbReference>
<dbReference type="GO" id="GO:0016853">
    <property type="term" value="F:isomerase activity"/>
    <property type="evidence" value="ECO:0007669"/>
    <property type="project" value="UniProtKB-KW"/>
</dbReference>
<feature type="binding site" evidence="9">
    <location>
        <position position="225"/>
    </location>
    <ligand>
        <name>1-deoxy-D-xylulose 5-phosphate</name>
        <dbReference type="ChEBI" id="CHEBI:57792"/>
    </ligand>
</feature>
<dbReference type="InterPro" id="IPR013512">
    <property type="entry name" value="DXP_reductoisomerase_N"/>
</dbReference>
<feature type="binding site" evidence="9">
    <location>
        <position position="16"/>
    </location>
    <ligand>
        <name>NADPH</name>
        <dbReference type="ChEBI" id="CHEBI:57783"/>
    </ligand>
</feature>
<sequence length="394" mass="40986">MVFVAQRILILGSTGSIGTQALEVIAENPHLFEVAGIAAGGSSAAQIITQARRLGLPAERVAVARPEAAREVSEALGATVFDGPDAARDLVQALDAARGMDVVLNALVGSMGLPATMASLRAGVRLALANKESLVAGGEVVLGSAAPGQLVPVDSEHSAMAQCLRSGARGEVARLVLTASGGPFRGRSREEMWEVTPQQAAAHPTWSMGQMNTLNSATLVNKGLELIEAALLFGVAPGDIDVTVHPQSIVHSMVTFRDGATIAQASPPSMKLPIALALGWPDRVPGAEAALDFGRAFSWDFEPVDHQAFPAVELARAAVTQGGSHPAIYNAANEEAAAAFLKGGIRFPQIVDVVERVLAQAGGWAIHPATVEDVLGVEEQARRRAREIVATLAR</sequence>
<comment type="cofactor">
    <cofactor evidence="9">
        <name>Mg(2+)</name>
        <dbReference type="ChEBI" id="CHEBI:18420"/>
    </cofactor>
    <cofactor evidence="9">
        <name>Mn(2+)</name>
        <dbReference type="ChEBI" id="CHEBI:29035"/>
    </cofactor>
</comment>
<feature type="binding site" evidence="9">
    <location>
        <position position="225"/>
    </location>
    <ligand>
        <name>Mn(2+)</name>
        <dbReference type="ChEBI" id="CHEBI:29035"/>
    </ligand>
</feature>
<keyword evidence="4 9" id="KW-0521">NADP</keyword>
<evidence type="ECO:0000256" key="1">
    <source>
        <dbReference type="ARBA" id="ARBA00005094"/>
    </source>
</evidence>
<evidence type="ECO:0000259" key="10">
    <source>
        <dbReference type="Pfam" id="PF02670"/>
    </source>
</evidence>
<feature type="binding site" evidence="9">
    <location>
        <position position="14"/>
    </location>
    <ligand>
        <name>NADPH</name>
        <dbReference type="ChEBI" id="CHEBI:57783"/>
    </ligand>
</feature>
<dbReference type="GO" id="GO:0030145">
    <property type="term" value="F:manganese ion binding"/>
    <property type="evidence" value="ECO:0007669"/>
    <property type="project" value="TreeGrafter"/>
</dbReference>
<feature type="binding site" evidence="9">
    <location>
        <position position="15"/>
    </location>
    <ligand>
        <name>NADPH</name>
        <dbReference type="ChEBI" id="CHEBI:57783"/>
    </ligand>
</feature>
<dbReference type="PANTHER" id="PTHR30525">
    <property type="entry name" value="1-DEOXY-D-XYLULOSE 5-PHOSPHATE REDUCTOISOMERASE"/>
    <property type="match status" value="1"/>
</dbReference>
<feature type="binding site" evidence="9">
    <location>
        <position position="156"/>
    </location>
    <ligand>
        <name>1-deoxy-D-xylulose 5-phosphate</name>
        <dbReference type="ChEBI" id="CHEBI:57792"/>
    </ligand>
</feature>
<dbReference type="Pfam" id="PF13288">
    <property type="entry name" value="DXPR_C"/>
    <property type="match status" value="1"/>
</dbReference>
<evidence type="ECO:0000256" key="6">
    <source>
        <dbReference type="ARBA" id="ARBA00023211"/>
    </source>
</evidence>
<reference evidence="13 14" key="1">
    <citation type="submission" date="2015-10" db="EMBL/GenBank/DDBJ databases">
        <title>Corynebacteirum lowii and Corynebacterium oculi species nova, derived from human clinical disease and and emended description of Corynebacterium mastiditis.</title>
        <authorList>
            <person name="Bernard K."/>
            <person name="Pacheco A.L."/>
            <person name="Mcdougall C."/>
            <person name="Burtx T."/>
            <person name="Weibe D."/>
            <person name="Tyler S."/>
            <person name="Olson A.B."/>
            <person name="Cnockaert M."/>
            <person name="Eguchi H."/>
            <person name="Kuwahara T."/>
            <person name="Nakayama-Imaohji H."/>
            <person name="Boudewijins M."/>
            <person name="Van Hoecke F."/>
            <person name="Bernier A.-M."/>
            <person name="Vandamme P."/>
        </authorList>
    </citation>
    <scope>NUCLEOTIDE SEQUENCE [LARGE SCALE GENOMIC DNA]</scope>
    <source>
        <strain evidence="13 14">NML 130210</strain>
    </source>
</reference>
<dbReference type="InterPro" id="IPR036291">
    <property type="entry name" value="NAD(P)-bd_dom_sf"/>
</dbReference>
<dbReference type="UniPathway" id="UPA00056">
    <property type="reaction ID" value="UER00092"/>
</dbReference>
<feature type="binding site" evidence="9">
    <location>
        <position position="203"/>
    </location>
    <ligand>
        <name>1-deoxy-D-xylulose 5-phosphate</name>
        <dbReference type="ChEBI" id="CHEBI:57792"/>
    </ligand>
</feature>
<feature type="binding site" evidence="9">
    <location>
        <position position="132"/>
    </location>
    <ligand>
        <name>NADPH</name>
        <dbReference type="ChEBI" id="CHEBI:57783"/>
    </ligand>
</feature>
<feature type="binding site" evidence="9">
    <location>
        <position position="131"/>
    </location>
    <ligand>
        <name>1-deoxy-D-xylulose 5-phosphate</name>
        <dbReference type="ChEBI" id="CHEBI:57792"/>
    </ligand>
</feature>
<protein>
    <recommendedName>
        <fullName evidence="9">1-deoxy-D-xylulose 5-phosphate reductoisomerase</fullName>
        <shortName evidence="9">DXP reductoisomerase</shortName>
        <ecNumber evidence="9">1.1.1.267</ecNumber>
    </recommendedName>
    <alternativeName>
        <fullName evidence="9">1-deoxyxylulose-5-phosphate reductoisomerase</fullName>
    </alternativeName>
    <alternativeName>
        <fullName evidence="9">2-C-methyl-D-erythritol 4-phosphate synthase</fullName>
    </alternativeName>
</protein>
<feature type="binding site" evidence="9">
    <location>
        <position position="209"/>
    </location>
    <ligand>
        <name>NADPH</name>
        <dbReference type="ChEBI" id="CHEBI:57783"/>
    </ligand>
</feature>
<organism evidence="13 14">
    <name type="scientific">Corynebacterium oculi</name>
    <dbReference type="NCBI Taxonomy" id="1544416"/>
    <lineage>
        <taxon>Bacteria</taxon>
        <taxon>Bacillati</taxon>
        <taxon>Actinomycetota</taxon>
        <taxon>Actinomycetes</taxon>
        <taxon>Mycobacteriales</taxon>
        <taxon>Corynebacteriaceae</taxon>
        <taxon>Corynebacterium</taxon>
    </lineage>
</organism>
<comment type="catalytic activity">
    <reaction evidence="8">
        <text>2-C-methyl-D-erythritol 4-phosphate + NADP(+) = 1-deoxy-D-xylulose 5-phosphate + NADPH + H(+)</text>
        <dbReference type="Rhea" id="RHEA:13717"/>
        <dbReference type="ChEBI" id="CHEBI:15378"/>
        <dbReference type="ChEBI" id="CHEBI:57783"/>
        <dbReference type="ChEBI" id="CHEBI:57792"/>
        <dbReference type="ChEBI" id="CHEBI:58262"/>
        <dbReference type="ChEBI" id="CHEBI:58349"/>
        <dbReference type="EC" id="1.1.1.267"/>
    </reaction>
    <physiologicalReaction direction="right-to-left" evidence="8">
        <dbReference type="Rhea" id="RHEA:13719"/>
    </physiologicalReaction>
</comment>
<dbReference type="OrthoDB" id="9806546at2"/>
<evidence type="ECO:0000256" key="8">
    <source>
        <dbReference type="ARBA" id="ARBA00048543"/>
    </source>
</evidence>
<dbReference type="InterPro" id="IPR013644">
    <property type="entry name" value="DXP_reductoisomerase_C"/>
</dbReference>
<dbReference type="InterPro" id="IPR036169">
    <property type="entry name" value="DXPR_C_sf"/>
</dbReference>
<dbReference type="GO" id="GO:0070402">
    <property type="term" value="F:NADPH binding"/>
    <property type="evidence" value="ECO:0007669"/>
    <property type="project" value="InterPro"/>
</dbReference>
<dbReference type="NCBIfam" id="TIGR00243">
    <property type="entry name" value="Dxr"/>
    <property type="match status" value="1"/>
</dbReference>
<evidence type="ECO:0000256" key="7">
    <source>
        <dbReference type="ARBA" id="ARBA00023229"/>
    </source>
</evidence>
<dbReference type="Gene3D" id="3.40.50.720">
    <property type="entry name" value="NAD(P)-binding Rossmann-like Domain"/>
    <property type="match status" value="1"/>
</dbReference>
<dbReference type="SUPFAM" id="SSF69055">
    <property type="entry name" value="1-deoxy-D-xylulose-5-phosphate reductoisomerase, C-terminal domain"/>
    <property type="match status" value="1"/>
</dbReference>
<feature type="domain" description="1-deoxy-D-xylulose 5-phosphate reductoisomerase N-terminal" evidence="10">
    <location>
        <begin position="8"/>
        <end position="138"/>
    </location>
</feature>
<dbReference type="InterPro" id="IPR003821">
    <property type="entry name" value="DXP_reductoisomerase"/>
</dbReference>
<feature type="binding site" evidence="9">
    <location>
        <position position="40"/>
    </location>
    <ligand>
        <name>NADPH</name>
        <dbReference type="ChEBI" id="CHEBI:57783"/>
    </ligand>
</feature>
<feature type="domain" description="1-deoxy-D-xylulose 5-phosphate reductoisomerase C-terminal" evidence="11">
    <location>
        <begin position="150"/>
        <end position="233"/>
    </location>
</feature>
<dbReference type="Pfam" id="PF02670">
    <property type="entry name" value="DXP_reductoisom"/>
    <property type="match status" value="1"/>
</dbReference>
<dbReference type="RefSeq" id="WP_055121686.1">
    <property type="nucleotide sequence ID" value="NZ_LKST01000001.1"/>
</dbReference>
<feature type="binding site" evidence="9">
    <location>
        <position position="155"/>
    </location>
    <ligand>
        <name>1-deoxy-D-xylulose 5-phosphate</name>
        <dbReference type="ChEBI" id="CHEBI:57792"/>
    </ligand>
</feature>
<dbReference type="STRING" id="1544416.Cocul_00479"/>
<evidence type="ECO:0000259" key="12">
    <source>
        <dbReference type="Pfam" id="PF13288"/>
    </source>
</evidence>
<feature type="binding site" evidence="9">
    <location>
        <position position="221"/>
    </location>
    <ligand>
        <name>1-deoxy-D-xylulose 5-phosphate</name>
        <dbReference type="ChEBI" id="CHEBI:57792"/>
    </ligand>
</feature>
<evidence type="ECO:0000313" key="13">
    <source>
        <dbReference type="EMBL" id="KQB85340.1"/>
    </source>
</evidence>
<dbReference type="AlphaFoldDB" id="A0A0Q0UBR4"/>
<evidence type="ECO:0000313" key="14">
    <source>
        <dbReference type="Proteomes" id="UP000050517"/>
    </source>
</evidence>
<accession>A0A0Q0UBR4</accession>
<comment type="pathway">
    <text evidence="1 9">Isoprenoid biosynthesis; isopentenyl diphosphate biosynthesis via DXP pathway; isopentenyl diphosphate from 1-deoxy-D-xylulose 5-phosphate: step 1/6.</text>
</comment>
<feature type="binding site" evidence="9">
    <location>
        <position position="222"/>
    </location>
    <ligand>
        <name>1-deoxy-D-xylulose 5-phosphate</name>
        <dbReference type="ChEBI" id="CHEBI:57792"/>
    </ligand>
</feature>
<name>A0A0Q0UBR4_9CORY</name>